<keyword evidence="7" id="KW-0067">ATP-binding</keyword>
<dbReference type="InterPro" id="IPR004358">
    <property type="entry name" value="Sig_transdc_His_kin-like_C"/>
</dbReference>
<evidence type="ECO:0000259" key="9">
    <source>
        <dbReference type="PROSITE" id="PS50109"/>
    </source>
</evidence>
<dbReference type="InterPro" id="IPR003594">
    <property type="entry name" value="HATPase_dom"/>
</dbReference>
<keyword evidence="6 10" id="KW-0418">Kinase</keyword>
<comment type="caution">
    <text evidence="10">The sequence shown here is derived from an EMBL/GenBank/DDBJ whole genome shotgun (WGS) entry which is preliminary data.</text>
</comment>
<proteinExistence type="predicted"/>
<organism evidence="10 11">
    <name type="scientific">Burkholderia latens</name>
    <dbReference type="NCBI Taxonomy" id="488446"/>
    <lineage>
        <taxon>Bacteria</taxon>
        <taxon>Pseudomonadati</taxon>
        <taxon>Pseudomonadota</taxon>
        <taxon>Betaproteobacteria</taxon>
        <taxon>Burkholderiales</taxon>
        <taxon>Burkholderiaceae</taxon>
        <taxon>Burkholderia</taxon>
        <taxon>Burkholderia cepacia complex</taxon>
    </lineage>
</organism>
<dbReference type="EMBL" id="LOTQ01000024">
    <property type="protein sequence ID" value="KVA06727.1"/>
    <property type="molecule type" value="Genomic_DNA"/>
</dbReference>
<keyword evidence="8" id="KW-0902">Two-component regulatory system</keyword>
<evidence type="ECO:0000256" key="5">
    <source>
        <dbReference type="ARBA" id="ARBA00022741"/>
    </source>
</evidence>
<comment type="catalytic activity">
    <reaction evidence="1">
        <text>ATP + protein L-histidine = ADP + protein N-phospho-L-histidine.</text>
        <dbReference type="EC" id="2.7.13.3"/>
    </reaction>
</comment>
<keyword evidence="4" id="KW-0808">Transferase</keyword>
<dbReference type="Proteomes" id="UP000056450">
    <property type="component" value="Unassembled WGS sequence"/>
</dbReference>
<dbReference type="AlphaFoldDB" id="A0AAP1G9F9"/>
<evidence type="ECO:0000256" key="1">
    <source>
        <dbReference type="ARBA" id="ARBA00000085"/>
    </source>
</evidence>
<dbReference type="Gene3D" id="3.30.565.10">
    <property type="entry name" value="Histidine kinase-like ATPase, C-terminal domain"/>
    <property type="match status" value="1"/>
</dbReference>
<evidence type="ECO:0000313" key="11">
    <source>
        <dbReference type="Proteomes" id="UP000056450"/>
    </source>
</evidence>
<gene>
    <name evidence="10" type="ORF">WI41_16230</name>
</gene>
<evidence type="ECO:0000256" key="2">
    <source>
        <dbReference type="ARBA" id="ARBA00012438"/>
    </source>
</evidence>
<evidence type="ECO:0000256" key="8">
    <source>
        <dbReference type="ARBA" id="ARBA00023012"/>
    </source>
</evidence>
<evidence type="ECO:0000256" key="4">
    <source>
        <dbReference type="ARBA" id="ARBA00022679"/>
    </source>
</evidence>
<dbReference type="SUPFAM" id="SSF55785">
    <property type="entry name" value="PYP-like sensor domain (PAS domain)"/>
    <property type="match status" value="1"/>
</dbReference>
<protein>
    <recommendedName>
        <fullName evidence="2">histidine kinase</fullName>
        <ecNumber evidence="2">2.7.13.3</ecNumber>
    </recommendedName>
</protein>
<dbReference type="PROSITE" id="PS50109">
    <property type="entry name" value="HIS_KIN"/>
    <property type="match status" value="1"/>
</dbReference>
<dbReference type="EC" id="2.7.13.3" evidence="2"/>
<evidence type="ECO:0000256" key="6">
    <source>
        <dbReference type="ARBA" id="ARBA00022777"/>
    </source>
</evidence>
<evidence type="ECO:0000256" key="7">
    <source>
        <dbReference type="ARBA" id="ARBA00022840"/>
    </source>
</evidence>
<evidence type="ECO:0000256" key="3">
    <source>
        <dbReference type="ARBA" id="ARBA00022553"/>
    </source>
</evidence>
<dbReference type="SMART" id="SM00387">
    <property type="entry name" value="HATPase_c"/>
    <property type="match status" value="1"/>
</dbReference>
<dbReference type="InterPro" id="IPR005467">
    <property type="entry name" value="His_kinase_dom"/>
</dbReference>
<dbReference type="InterPro" id="IPR035965">
    <property type="entry name" value="PAS-like_dom_sf"/>
</dbReference>
<sequence>MQLHRTRSQRGRPSSRCVRCFTYVTRFRASREIQREHFVPMPTSALVTLAPLPGAHSAESELFMSAPIPILIEDWSRVYRAVNELRSGGIVDIDRYFDEHPQAVANLRALHAFVAANDAVVSLFEADSKEHFLQHAQILLPADRLSNSAVLRAIFENRPSCQGERTLVTFKGRRVPIVWRCSLPRHEDGYRRLHFYAFDVTEQKENDDRLNALRAEAARAARVSLFGEMSASILHEVSQPLSAAGSAAEAALRWLVRDEPDIAEASAAIAQAARWARDATEICRKIRGFVGKAPVKCVDFAAADAVHAALFLVAPEAAARDVRVDSAIDPDAHVFADPLQVQQVLANLLMNGIQAIESGPSRERTLTVSVTQDGSDVVFDVRDTGPGIEQHSIDQLFQPFFTSKPDGMGMGLTIARSIVDAHNGRIWARGEPGAGCCFSFALPAHRPAANVTA</sequence>
<dbReference type="SUPFAM" id="SSF55874">
    <property type="entry name" value="ATPase domain of HSP90 chaperone/DNA topoisomerase II/histidine kinase"/>
    <property type="match status" value="1"/>
</dbReference>
<feature type="domain" description="Histidine kinase" evidence="9">
    <location>
        <begin position="232"/>
        <end position="446"/>
    </location>
</feature>
<dbReference type="Pfam" id="PF02518">
    <property type="entry name" value="HATPase_c"/>
    <property type="match status" value="1"/>
</dbReference>
<keyword evidence="5" id="KW-0547">Nucleotide-binding</keyword>
<dbReference type="GO" id="GO:0005524">
    <property type="term" value="F:ATP binding"/>
    <property type="evidence" value="ECO:0007669"/>
    <property type="project" value="UniProtKB-KW"/>
</dbReference>
<dbReference type="PANTHER" id="PTHR43065">
    <property type="entry name" value="SENSOR HISTIDINE KINASE"/>
    <property type="match status" value="1"/>
</dbReference>
<keyword evidence="3" id="KW-0597">Phosphoprotein</keyword>
<dbReference type="GO" id="GO:0000160">
    <property type="term" value="P:phosphorelay signal transduction system"/>
    <property type="evidence" value="ECO:0007669"/>
    <property type="project" value="UniProtKB-KW"/>
</dbReference>
<dbReference type="GO" id="GO:0004673">
    <property type="term" value="F:protein histidine kinase activity"/>
    <property type="evidence" value="ECO:0007669"/>
    <property type="project" value="UniProtKB-EC"/>
</dbReference>
<evidence type="ECO:0000313" key="10">
    <source>
        <dbReference type="EMBL" id="KVA06727.1"/>
    </source>
</evidence>
<dbReference type="Gene3D" id="3.30.450.20">
    <property type="entry name" value="PAS domain"/>
    <property type="match status" value="1"/>
</dbReference>
<name>A0AAP1G9F9_9BURK</name>
<dbReference type="InterPro" id="IPR036890">
    <property type="entry name" value="HATPase_C_sf"/>
</dbReference>
<dbReference type="PANTHER" id="PTHR43065:SF10">
    <property type="entry name" value="PEROXIDE STRESS-ACTIVATED HISTIDINE KINASE MAK3"/>
    <property type="match status" value="1"/>
</dbReference>
<accession>A0AAP1G9F9</accession>
<dbReference type="PRINTS" id="PR00344">
    <property type="entry name" value="BCTRLSENSOR"/>
</dbReference>
<reference evidence="10 11" key="1">
    <citation type="submission" date="2015-11" db="EMBL/GenBank/DDBJ databases">
        <title>Expanding the genomic diversity of Burkholderia species for the development of highly accurate diagnostics.</title>
        <authorList>
            <person name="Sahl J."/>
            <person name="Keim P."/>
            <person name="Wagner D."/>
        </authorList>
    </citation>
    <scope>NUCLEOTIDE SEQUENCE [LARGE SCALE GENOMIC DNA]</scope>
    <source>
        <strain evidence="10 11">RF32-BP12</strain>
    </source>
</reference>
<dbReference type="Gene3D" id="1.10.287.130">
    <property type="match status" value="1"/>
</dbReference>